<evidence type="ECO:0000313" key="5">
    <source>
        <dbReference type="Proteomes" id="UP000319160"/>
    </source>
</evidence>
<dbReference type="AlphaFoldDB" id="A0A553I815"/>
<evidence type="ECO:0000256" key="1">
    <source>
        <dbReference type="SAM" id="MobiDB-lite"/>
    </source>
</evidence>
<feature type="region of interest" description="Disordered" evidence="1">
    <location>
        <begin position="133"/>
        <end position="152"/>
    </location>
</feature>
<dbReference type="EMBL" id="VFLP01000011">
    <property type="protein sequence ID" value="TRX96349.1"/>
    <property type="molecule type" value="Genomic_DNA"/>
</dbReference>
<sequence length="419" mass="47207">MASEATVLTAALGAVLGYVGSEVAEGVMFERLLWPQRFYNHLNFSTALQQGLLMTMGGPLHSAALKTLDVFRSHGLYRGPGRGHFLGTAFYSDKKLRYSLSGNENRPTDDREFRNGFWLEVVRIIDALSHAHQGRRLGPDPENATGHGQARQSFRSTHAVHHIRLSLASKNHPENAPFIPVRHISEDSLTWRTLANVIISESVAVGVGVGSLFVGSYWMVIYMMIPLVLKLLALLLSVRREGLASMLELQKKGSLDESIMLEYFGFEHGFLLLEGPGPAVLQFFRHYGHPFRENHSSVFGSRFREIGCIALVYCFVLYFPAGLILTIWENDSMQYLWLAYQLYSVITMHAIRLLDLQDCSRTEQKVAKFLCSDNKVWLESKNGVTIEATAKTDIVAGYTEGQRIVHERVLQYREKLATK</sequence>
<keyword evidence="3" id="KW-0732">Signal</keyword>
<proteinExistence type="predicted"/>
<keyword evidence="5" id="KW-1185">Reference proteome</keyword>
<name>A0A553I815_9PEZI</name>
<feature type="transmembrane region" description="Helical" evidence="2">
    <location>
        <begin position="306"/>
        <end position="328"/>
    </location>
</feature>
<keyword evidence="2" id="KW-1133">Transmembrane helix</keyword>
<dbReference type="STRING" id="2512241.A0A553I815"/>
<keyword evidence="2" id="KW-0472">Membrane</keyword>
<organism evidence="4 5">
    <name type="scientific">Xylaria flabelliformis</name>
    <dbReference type="NCBI Taxonomy" id="2512241"/>
    <lineage>
        <taxon>Eukaryota</taxon>
        <taxon>Fungi</taxon>
        <taxon>Dikarya</taxon>
        <taxon>Ascomycota</taxon>
        <taxon>Pezizomycotina</taxon>
        <taxon>Sordariomycetes</taxon>
        <taxon>Xylariomycetidae</taxon>
        <taxon>Xylariales</taxon>
        <taxon>Xylariaceae</taxon>
        <taxon>Xylaria</taxon>
    </lineage>
</organism>
<feature type="transmembrane region" description="Helical" evidence="2">
    <location>
        <begin position="217"/>
        <end position="238"/>
    </location>
</feature>
<feature type="signal peptide" evidence="3">
    <location>
        <begin position="1"/>
        <end position="17"/>
    </location>
</feature>
<evidence type="ECO:0000256" key="2">
    <source>
        <dbReference type="SAM" id="Phobius"/>
    </source>
</evidence>
<gene>
    <name evidence="4" type="ORF">FHL15_002621</name>
</gene>
<dbReference type="Proteomes" id="UP000319160">
    <property type="component" value="Unassembled WGS sequence"/>
</dbReference>
<evidence type="ECO:0000256" key="3">
    <source>
        <dbReference type="SAM" id="SignalP"/>
    </source>
</evidence>
<reference evidence="5" key="1">
    <citation type="submission" date="2019-06" db="EMBL/GenBank/DDBJ databases">
        <title>Draft genome sequence of the griseofulvin-producing fungus Xylaria cubensis strain G536.</title>
        <authorList>
            <person name="Mead M.E."/>
            <person name="Raja H.A."/>
            <person name="Steenwyk J.L."/>
            <person name="Knowles S.L."/>
            <person name="Oberlies N.H."/>
            <person name="Rokas A."/>
        </authorList>
    </citation>
    <scope>NUCLEOTIDE SEQUENCE [LARGE SCALE GENOMIC DNA]</scope>
    <source>
        <strain evidence="5">G536</strain>
    </source>
</reference>
<comment type="caution">
    <text evidence="4">The sequence shown here is derived from an EMBL/GenBank/DDBJ whole genome shotgun (WGS) entry which is preliminary data.</text>
</comment>
<evidence type="ECO:0000313" key="4">
    <source>
        <dbReference type="EMBL" id="TRX96349.1"/>
    </source>
</evidence>
<protein>
    <submittedName>
        <fullName evidence="4">Uncharacterized protein</fullName>
    </submittedName>
</protein>
<accession>A0A553I815</accession>
<dbReference type="OrthoDB" id="5295335at2759"/>
<feature type="chain" id="PRO_5022206922" evidence="3">
    <location>
        <begin position="18"/>
        <end position="419"/>
    </location>
</feature>
<keyword evidence="2" id="KW-0812">Transmembrane</keyword>